<dbReference type="RefSeq" id="WP_189622622.1">
    <property type="nucleotide sequence ID" value="NZ_BMZA01000048.1"/>
</dbReference>
<dbReference type="EMBL" id="BMZA01000048">
    <property type="protein sequence ID" value="GGZ18130.1"/>
    <property type="molecule type" value="Genomic_DNA"/>
</dbReference>
<feature type="region of interest" description="Disordered" evidence="1">
    <location>
        <begin position="1"/>
        <end position="37"/>
    </location>
</feature>
<evidence type="ECO:0000313" key="2">
    <source>
        <dbReference type="EMBL" id="GGZ18130.1"/>
    </source>
</evidence>
<reference evidence="2" key="1">
    <citation type="journal article" date="2014" name="Int. J. Syst. Evol. Microbiol.">
        <title>Complete genome sequence of Corynebacterium casei LMG S-19264T (=DSM 44701T), isolated from a smear-ripened cheese.</title>
        <authorList>
            <consortium name="US DOE Joint Genome Institute (JGI-PGF)"/>
            <person name="Walter F."/>
            <person name="Albersmeier A."/>
            <person name="Kalinowski J."/>
            <person name="Ruckert C."/>
        </authorList>
    </citation>
    <scope>NUCLEOTIDE SEQUENCE</scope>
    <source>
        <strain evidence="2">KCTC 32255</strain>
    </source>
</reference>
<feature type="region of interest" description="Disordered" evidence="1">
    <location>
        <begin position="67"/>
        <end position="90"/>
    </location>
</feature>
<sequence length="127" mass="13556">MTSQGSGYGFGKKPADASKEAGAGQGAGETARLDLSGIERGPVVVDPAREQAALARGAALGFVDRSAGEEAGAETAKRRRRAASPQGSVFIKGPQDTLDWFIDYTNQRGHRSYWQTLEEFRALVEGR</sequence>
<name>A0A918PQC9_9SPHN</name>
<organism evidence="2 3">
    <name type="scientific">Novosphingobium colocasiae</name>
    <dbReference type="NCBI Taxonomy" id="1256513"/>
    <lineage>
        <taxon>Bacteria</taxon>
        <taxon>Pseudomonadati</taxon>
        <taxon>Pseudomonadota</taxon>
        <taxon>Alphaproteobacteria</taxon>
        <taxon>Sphingomonadales</taxon>
        <taxon>Sphingomonadaceae</taxon>
        <taxon>Novosphingobium</taxon>
    </lineage>
</organism>
<comment type="caution">
    <text evidence="2">The sequence shown here is derived from an EMBL/GenBank/DDBJ whole genome shotgun (WGS) entry which is preliminary data.</text>
</comment>
<dbReference type="AlphaFoldDB" id="A0A918PQC9"/>
<evidence type="ECO:0000313" key="3">
    <source>
        <dbReference type="Proteomes" id="UP000648075"/>
    </source>
</evidence>
<gene>
    <name evidence="2" type="ORF">GCM10011614_35600</name>
</gene>
<reference evidence="2" key="2">
    <citation type="submission" date="2020-09" db="EMBL/GenBank/DDBJ databases">
        <authorList>
            <person name="Sun Q."/>
            <person name="Kim S."/>
        </authorList>
    </citation>
    <scope>NUCLEOTIDE SEQUENCE</scope>
    <source>
        <strain evidence="2">KCTC 32255</strain>
    </source>
</reference>
<proteinExistence type="predicted"/>
<keyword evidence="3" id="KW-1185">Reference proteome</keyword>
<feature type="compositionally biased region" description="Gly residues" evidence="1">
    <location>
        <begin position="1"/>
        <end position="10"/>
    </location>
</feature>
<dbReference type="Proteomes" id="UP000648075">
    <property type="component" value="Unassembled WGS sequence"/>
</dbReference>
<protein>
    <submittedName>
        <fullName evidence="2">Uncharacterized protein</fullName>
    </submittedName>
</protein>
<evidence type="ECO:0000256" key="1">
    <source>
        <dbReference type="SAM" id="MobiDB-lite"/>
    </source>
</evidence>
<accession>A0A918PQC9</accession>